<sequence>MDNITYGLWKKYSALKEDDKQRCCQCPFPFEYYNNIRDIFGREDFESAGRYVEYKRIWERDIVNNNIIIERRIFVKQPDFTDVSKSPADRDTEREMDHMMDVVRQLEEKERNKELFPQFQ</sequence>
<keyword evidence="2" id="KW-1185">Reference proteome</keyword>
<name>A0ACC1WXF2_MELAZ</name>
<evidence type="ECO:0000313" key="2">
    <source>
        <dbReference type="Proteomes" id="UP001164539"/>
    </source>
</evidence>
<dbReference type="Proteomes" id="UP001164539">
    <property type="component" value="Chromosome 13"/>
</dbReference>
<proteinExistence type="predicted"/>
<gene>
    <name evidence="1" type="ORF">OWV82_023617</name>
</gene>
<organism evidence="1 2">
    <name type="scientific">Melia azedarach</name>
    <name type="common">Chinaberry tree</name>
    <dbReference type="NCBI Taxonomy" id="155640"/>
    <lineage>
        <taxon>Eukaryota</taxon>
        <taxon>Viridiplantae</taxon>
        <taxon>Streptophyta</taxon>
        <taxon>Embryophyta</taxon>
        <taxon>Tracheophyta</taxon>
        <taxon>Spermatophyta</taxon>
        <taxon>Magnoliopsida</taxon>
        <taxon>eudicotyledons</taxon>
        <taxon>Gunneridae</taxon>
        <taxon>Pentapetalae</taxon>
        <taxon>rosids</taxon>
        <taxon>malvids</taxon>
        <taxon>Sapindales</taxon>
        <taxon>Meliaceae</taxon>
        <taxon>Melia</taxon>
    </lineage>
</organism>
<evidence type="ECO:0000313" key="1">
    <source>
        <dbReference type="EMBL" id="KAJ4703758.1"/>
    </source>
</evidence>
<protein>
    <submittedName>
        <fullName evidence="1">Uncharacterized protein</fullName>
    </submittedName>
</protein>
<dbReference type="EMBL" id="CM051406">
    <property type="protein sequence ID" value="KAJ4703758.1"/>
    <property type="molecule type" value="Genomic_DNA"/>
</dbReference>
<accession>A0ACC1WXF2</accession>
<reference evidence="1 2" key="1">
    <citation type="journal article" date="2023" name="Science">
        <title>Complex scaffold remodeling in plant triterpene biosynthesis.</title>
        <authorList>
            <person name="De La Pena R."/>
            <person name="Hodgson H."/>
            <person name="Liu J.C."/>
            <person name="Stephenson M.J."/>
            <person name="Martin A.C."/>
            <person name="Owen C."/>
            <person name="Harkess A."/>
            <person name="Leebens-Mack J."/>
            <person name="Jimenez L.E."/>
            <person name="Osbourn A."/>
            <person name="Sattely E.S."/>
        </authorList>
    </citation>
    <scope>NUCLEOTIDE SEQUENCE [LARGE SCALE GENOMIC DNA]</scope>
    <source>
        <strain evidence="2">cv. JPN11</strain>
        <tissue evidence="1">Leaf</tissue>
    </source>
</reference>
<comment type="caution">
    <text evidence="1">The sequence shown here is derived from an EMBL/GenBank/DDBJ whole genome shotgun (WGS) entry which is preliminary data.</text>
</comment>